<dbReference type="InterPro" id="IPR050834">
    <property type="entry name" value="Glycosyltransf_2"/>
</dbReference>
<dbReference type="Gene3D" id="3.90.550.10">
    <property type="entry name" value="Spore Coat Polysaccharide Biosynthesis Protein SpsA, Chain A"/>
    <property type="match status" value="1"/>
</dbReference>
<keyword evidence="4" id="KW-0808">Transferase</keyword>
<evidence type="ECO:0000313" key="4">
    <source>
        <dbReference type="EMBL" id="MFD2830030.1"/>
    </source>
</evidence>
<evidence type="ECO:0000313" key="5">
    <source>
        <dbReference type="Proteomes" id="UP001597519"/>
    </source>
</evidence>
<proteinExistence type="predicted"/>
<sequence length="718" mass="83749">MSEINIRRRIQEIESLKQYITSGVKEEAAPVVQTASLAHGISLIIPVHRGEDFMRRLIQCIERQTLDAELFEVIVVFNGEFEASEEIFKTIEKKKNYTVLYSDKGVARARNMGIEASRFQYTAFLDADDTLSDHYLEHSLQEAEPYSILLNKIYDVKNGRSDGGANHISKEILKSPTYPEGYFHVVKNLSLNGAKIIPSMMLKETLFDEGLQNGEDVVLYMKLVSEHKPVVKVNPKSSVYYRYIVAGSLSRAVSSYQFNITDRLNVLTHLQDILKLEDSREIRTLIIDRMRAQAGFMNRYLKAHPHEYPKVISQVVHLTEEYFPFERMNEDLEKRLYISYCFPPYADTSGTVLAKRIREDHRPCDVIHNNMYAVRELDLTLERIAAPFIGKQFEINTPSSFSNKEYIRMFVEKSLENLTLSKYEEIYSRALWPASHVLAFEILKSVRTIRWIAEFSDPLYKDIKNTVRNTSYYTNKEVSVVKKKTPEAYHQYLDDNLFNMTEVIPFIFADELVFTNEIQMESMIERFDDVFKNMVRQKSVIKMHPVLPPDYYHYQKHYVDLNPDTINIGYFGNFYETRNVEEIMDIAKMIEKKNLNIKLYIFTSDIKKAKSRVYADGYVDTIEVHSYLRYFEFLNALKDFDCLLINDAHTKEFHTDNPYLPSKFSDCLGSGTPIWIQYEPGSILEMISRWTSGDIFGNQLNDQNGIYENLQKISEMKK</sequence>
<gene>
    <name evidence="4" type="ORF">ACFSX4_06065</name>
</gene>
<evidence type="ECO:0000259" key="3">
    <source>
        <dbReference type="Pfam" id="PF00535"/>
    </source>
</evidence>
<evidence type="ECO:0000256" key="2">
    <source>
        <dbReference type="ARBA" id="ARBA00041596"/>
    </source>
</evidence>
<dbReference type="SUPFAM" id="SSF53448">
    <property type="entry name" value="Nucleotide-diphospho-sugar transferases"/>
    <property type="match status" value="1"/>
</dbReference>
<dbReference type="PANTHER" id="PTHR43685:SF2">
    <property type="entry name" value="GLYCOSYLTRANSFERASE 2-LIKE DOMAIN-CONTAINING PROTEIN"/>
    <property type="match status" value="1"/>
</dbReference>
<dbReference type="SUPFAM" id="SSF53756">
    <property type="entry name" value="UDP-Glycosyltransferase/glycogen phosphorylase"/>
    <property type="match status" value="1"/>
</dbReference>
<keyword evidence="4" id="KW-0328">Glycosyltransferase</keyword>
<dbReference type="CDD" id="cd00761">
    <property type="entry name" value="Glyco_tranf_GTA_type"/>
    <property type="match status" value="1"/>
</dbReference>
<organism evidence="4 5">
    <name type="scientific">Corticicoccus populi</name>
    <dbReference type="NCBI Taxonomy" id="1812821"/>
    <lineage>
        <taxon>Bacteria</taxon>
        <taxon>Bacillati</taxon>
        <taxon>Bacillota</taxon>
        <taxon>Bacilli</taxon>
        <taxon>Bacillales</taxon>
        <taxon>Staphylococcaceae</taxon>
        <taxon>Corticicoccus</taxon>
    </lineage>
</organism>
<dbReference type="EMBL" id="JBHUOQ010000001">
    <property type="protein sequence ID" value="MFD2830030.1"/>
    <property type="molecule type" value="Genomic_DNA"/>
</dbReference>
<dbReference type="Pfam" id="PF00535">
    <property type="entry name" value="Glycos_transf_2"/>
    <property type="match status" value="1"/>
</dbReference>
<dbReference type="GO" id="GO:0016757">
    <property type="term" value="F:glycosyltransferase activity"/>
    <property type="evidence" value="ECO:0007669"/>
    <property type="project" value="UniProtKB-KW"/>
</dbReference>
<dbReference type="RefSeq" id="WP_377772573.1">
    <property type="nucleotide sequence ID" value="NZ_JBHUOQ010000001.1"/>
</dbReference>
<reference evidence="5" key="1">
    <citation type="journal article" date="2019" name="Int. J. Syst. Evol. Microbiol.">
        <title>The Global Catalogue of Microorganisms (GCM) 10K type strain sequencing project: providing services to taxonomists for standard genome sequencing and annotation.</title>
        <authorList>
            <consortium name="The Broad Institute Genomics Platform"/>
            <consortium name="The Broad Institute Genome Sequencing Center for Infectious Disease"/>
            <person name="Wu L."/>
            <person name="Ma J."/>
        </authorList>
    </citation>
    <scope>NUCLEOTIDE SEQUENCE [LARGE SCALE GENOMIC DNA]</scope>
    <source>
        <strain evidence="5">KCTC 33575</strain>
    </source>
</reference>
<feature type="domain" description="Glycosyltransferase 2-like" evidence="3">
    <location>
        <begin position="42"/>
        <end position="145"/>
    </location>
</feature>
<accession>A0ABW5WTB1</accession>
<protein>
    <recommendedName>
        <fullName evidence="1">Putative glycosyltransferase TagX</fullName>
    </recommendedName>
    <alternativeName>
        <fullName evidence="2">Teichoic acid biosynthesis protein X</fullName>
    </alternativeName>
</protein>
<evidence type="ECO:0000256" key="1">
    <source>
        <dbReference type="ARBA" id="ARBA00040220"/>
    </source>
</evidence>
<dbReference type="PANTHER" id="PTHR43685">
    <property type="entry name" value="GLYCOSYLTRANSFERASE"/>
    <property type="match status" value="1"/>
</dbReference>
<keyword evidence="5" id="KW-1185">Reference proteome</keyword>
<dbReference type="InterPro" id="IPR029044">
    <property type="entry name" value="Nucleotide-diphossugar_trans"/>
</dbReference>
<comment type="caution">
    <text evidence="4">The sequence shown here is derived from an EMBL/GenBank/DDBJ whole genome shotgun (WGS) entry which is preliminary data.</text>
</comment>
<dbReference type="Proteomes" id="UP001597519">
    <property type="component" value="Unassembled WGS sequence"/>
</dbReference>
<name>A0ABW5WTB1_9STAP</name>
<dbReference type="InterPro" id="IPR001173">
    <property type="entry name" value="Glyco_trans_2-like"/>
</dbReference>